<evidence type="ECO:0000313" key="2">
    <source>
        <dbReference type="Proteomes" id="UP000321306"/>
    </source>
</evidence>
<reference evidence="1 2" key="1">
    <citation type="submission" date="2019-07" db="EMBL/GenBank/DDBJ databases">
        <title>Whole genome shotgun sequence of Deinococcus cellulosilyticus NBRC 106333.</title>
        <authorList>
            <person name="Hosoyama A."/>
            <person name="Uohara A."/>
            <person name="Ohji S."/>
            <person name="Ichikawa N."/>
        </authorList>
    </citation>
    <scope>NUCLEOTIDE SEQUENCE [LARGE SCALE GENOMIC DNA]</scope>
    <source>
        <strain evidence="1 2">NBRC 106333</strain>
    </source>
</reference>
<dbReference type="AlphaFoldDB" id="A0A511MWZ3"/>
<proteinExistence type="predicted"/>
<protein>
    <submittedName>
        <fullName evidence="1">Uncharacterized protein</fullName>
    </submittedName>
</protein>
<name>A0A511MWZ3_DEIC1</name>
<comment type="caution">
    <text evidence="1">The sequence shown here is derived from an EMBL/GenBank/DDBJ whole genome shotgun (WGS) entry which is preliminary data.</text>
</comment>
<sequence length="48" mass="5476">MNAQTTEKTETQNQLSLFRAAKVSPVGYARPSLTHCGQWLHLTRNSRF</sequence>
<dbReference type="Proteomes" id="UP000321306">
    <property type="component" value="Unassembled WGS sequence"/>
</dbReference>
<dbReference type="EMBL" id="BJXB01000001">
    <property type="protein sequence ID" value="GEM44656.1"/>
    <property type="molecule type" value="Genomic_DNA"/>
</dbReference>
<gene>
    <name evidence="1" type="ORF">DC3_02910</name>
</gene>
<evidence type="ECO:0000313" key="1">
    <source>
        <dbReference type="EMBL" id="GEM44656.1"/>
    </source>
</evidence>
<dbReference type="RefSeq" id="WP_186815759.1">
    <property type="nucleotide sequence ID" value="NZ_BJXB01000001.1"/>
</dbReference>
<accession>A0A511MWZ3</accession>
<keyword evidence="2" id="KW-1185">Reference proteome</keyword>
<organism evidence="1 2">
    <name type="scientific">Deinococcus cellulosilyticus (strain DSM 18568 / NBRC 106333 / KACC 11606 / 5516J-15)</name>
    <dbReference type="NCBI Taxonomy" id="1223518"/>
    <lineage>
        <taxon>Bacteria</taxon>
        <taxon>Thermotogati</taxon>
        <taxon>Deinococcota</taxon>
        <taxon>Deinococci</taxon>
        <taxon>Deinococcales</taxon>
        <taxon>Deinococcaceae</taxon>
        <taxon>Deinococcus</taxon>
    </lineage>
</organism>